<accession>A0A9P8P5P2</accession>
<keyword evidence="1" id="KW-0479">Metal-binding</keyword>
<protein>
    <recommendedName>
        <fullName evidence="3">RING-type domain-containing protein</fullName>
    </recommendedName>
</protein>
<comment type="caution">
    <text evidence="4">The sequence shown here is derived from an EMBL/GenBank/DDBJ whole genome shotgun (WGS) entry which is preliminary data.</text>
</comment>
<evidence type="ECO:0000256" key="1">
    <source>
        <dbReference type="PROSITE-ProRule" id="PRU00175"/>
    </source>
</evidence>
<feature type="compositionally biased region" description="Polar residues" evidence="2">
    <location>
        <begin position="27"/>
        <end position="37"/>
    </location>
</feature>
<dbReference type="GeneID" id="70235855"/>
<evidence type="ECO:0000313" key="5">
    <source>
        <dbReference type="Proteomes" id="UP000769157"/>
    </source>
</evidence>
<dbReference type="InterPro" id="IPR013083">
    <property type="entry name" value="Znf_RING/FYVE/PHD"/>
</dbReference>
<evidence type="ECO:0000259" key="3">
    <source>
        <dbReference type="PROSITE" id="PS50089"/>
    </source>
</evidence>
<organism evidence="4 5">
    <name type="scientific">Ogataea philodendri</name>
    <dbReference type="NCBI Taxonomy" id="1378263"/>
    <lineage>
        <taxon>Eukaryota</taxon>
        <taxon>Fungi</taxon>
        <taxon>Dikarya</taxon>
        <taxon>Ascomycota</taxon>
        <taxon>Saccharomycotina</taxon>
        <taxon>Pichiomycetes</taxon>
        <taxon>Pichiales</taxon>
        <taxon>Pichiaceae</taxon>
        <taxon>Ogataea</taxon>
    </lineage>
</organism>
<dbReference type="SUPFAM" id="SSF57850">
    <property type="entry name" value="RING/U-box"/>
    <property type="match status" value="1"/>
</dbReference>
<dbReference type="InterPro" id="IPR001841">
    <property type="entry name" value="Znf_RING"/>
</dbReference>
<sequence>MTAGTACATYGTRKPSHHVPSPLSFLRQRSISSSNASVKIGAPPTFRSPKQQNDHDTVSVSSKSSTLSLSRRNSSISSNQSSPYKRPSVVTSTTIDRKKNKISYDENCCFCEEPLLNVFDGETLLDMSCGHHCHFQCYSELFDSPGSGKSKVYCPICGTSNTFNDDEINDNIIRNRLLTSTSCEFNQDIFASTPATLANQLITPLAPTQVHLTPLTPVAQTFPEFRCPSPRTQPLFLESPVISTFPSRISAKQSDSRFSLGSLAEAKVEVVPEFSKIILLNEHTIPKYYDLSCVMNIKSLDYEPSLLNLPEKEKERELKSKEIITKELIHNFESKLPMHIDLDVANLGFLVLFDIFECVTVKGTRYERAHVYFFDQRLVVLNSVGDELIQNVYLVDKLSSVFENESSLDITLNLASLSVPEVELTSDNKLIHDKWMKMLSKFVVRMQRQARSNRENPFVAQDPFSDAEFTPFNLFSKDLISFSKEVPLIQMSTNAWGLLTRNEKVIPNEVLKYSRLVSKGLDLPMGFLKRQISKPDSNPLVLILVVPIVNNSTTCLDDAEYTAEIRQLITEVLEDLQPEDKLGIVLQGNKRPDSQLGNYYGCMSPLWEGWRQIISTIECYTPVDGDEVLDENYSSWQDGLKYVQLLSTTSFSSSDTSVHEIVFINTERLKNEHYFDQTATADQLWGHASRKTRKPVPEIISQLCDQHNVTFHSVSLFDEYTYHPQEVLQHYHALLGTGNHQPRGCVEQHLALDLDNLHALLKRLVSRFHDVSISNLQTRLDVCKGVTITEFENQGQLEPVDYGNSVKVLDLHNVYSSFEKSVMMKVRIDLSSLSVRDLRQGVKLDLMKSTTKLKLYSGTKQMHDVTSIKLSLNDSGADTTTLPLNLLVTNPGLYETQFSVPIHPRLSAMKDAVFVKRQTELLIIGTLVNEVFIKKTYSHSEKEEVRASLKSMVNKVWELVKSCNSTNTSNVKGLEQWSEALNDEFQEIIEGYTMRNYYLSNSRCLAKYFQLVLS</sequence>
<evidence type="ECO:0000256" key="2">
    <source>
        <dbReference type="SAM" id="MobiDB-lite"/>
    </source>
</evidence>
<feature type="region of interest" description="Disordered" evidence="2">
    <location>
        <begin position="1"/>
        <end position="92"/>
    </location>
</feature>
<evidence type="ECO:0000313" key="4">
    <source>
        <dbReference type="EMBL" id="KAH3665702.1"/>
    </source>
</evidence>
<name>A0A9P8P5P2_9ASCO</name>
<dbReference type="OrthoDB" id="299997at2759"/>
<dbReference type="Gene3D" id="3.30.40.10">
    <property type="entry name" value="Zinc/RING finger domain, C3HC4 (zinc finger)"/>
    <property type="match status" value="1"/>
</dbReference>
<dbReference type="AlphaFoldDB" id="A0A9P8P5P2"/>
<feature type="domain" description="RING-type" evidence="3">
    <location>
        <begin position="108"/>
        <end position="157"/>
    </location>
</feature>
<feature type="compositionally biased region" description="Low complexity" evidence="2">
    <location>
        <begin position="58"/>
        <end position="82"/>
    </location>
</feature>
<gene>
    <name evidence="4" type="ORF">OGAPHI_003890</name>
</gene>
<reference evidence="4" key="1">
    <citation type="journal article" date="2021" name="Open Biol.">
        <title>Shared evolutionary footprints suggest mitochondrial oxidative damage underlies multiple complex I losses in fungi.</title>
        <authorList>
            <person name="Schikora-Tamarit M.A."/>
            <person name="Marcet-Houben M."/>
            <person name="Nosek J."/>
            <person name="Gabaldon T."/>
        </authorList>
    </citation>
    <scope>NUCLEOTIDE SEQUENCE</scope>
    <source>
        <strain evidence="4">CBS6075</strain>
    </source>
</reference>
<proteinExistence type="predicted"/>
<dbReference type="GO" id="GO:0008270">
    <property type="term" value="F:zinc ion binding"/>
    <property type="evidence" value="ECO:0007669"/>
    <property type="project" value="UniProtKB-KW"/>
</dbReference>
<keyword evidence="1" id="KW-0863">Zinc-finger</keyword>
<dbReference type="RefSeq" id="XP_046060906.1">
    <property type="nucleotide sequence ID" value="XM_046204909.1"/>
</dbReference>
<keyword evidence="5" id="KW-1185">Reference proteome</keyword>
<dbReference type="PROSITE" id="PS50089">
    <property type="entry name" value="ZF_RING_2"/>
    <property type="match status" value="1"/>
</dbReference>
<dbReference type="Proteomes" id="UP000769157">
    <property type="component" value="Unassembled WGS sequence"/>
</dbReference>
<dbReference type="EMBL" id="JAEUBE010000295">
    <property type="protein sequence ID" value="KAH3665702.1"/>
    <property type="molecule type" value="Genomic_DNA"/>
</dbReference>
<reference evidence="4" key="2">
    <citation type="submission" date="2021-01" db="EMBL/GenBank/DDBJ databases">
        <authorList>
            <person name="Schikora-Tamarit M.A."/>
        </authorList>
    </citation>
    <scope>NUCLEOTIDE SEQUENCE</scope>
    <source>
        <strain evidence="4">CBS6075</strain>
    </source>
</reference>
<keyword evidence="1" id="KW-0862">Zinc</keyword>